<keyword evidence="4" id="KW-1003">Cell membrane</keyword>
<gene>
    <name evidence="12" type="ORF">OIK44_06745</name>
</gene>
<evidence type="ECO:0000256" key="1">
    <source>
        <dbReference type="ARBA" id="ARBA00004383"/>
    </source>
</evidence>
<evidence type="ECO:0000256" key="8">
    <source>
        <dbReference type="ARBA" id="ARBA00022989"/>
    </source>
</evidence>
<feature type="signal peptide" evidence="10">
    <location>
        <begin position="1"/>
        <end position="24"/>
    </location>
</feature>
<keyword evidence="13" id="KW-1185">Reference proteome</keyword>
<dbReference type="InterPro" id="IPR037682">
    <property type="entry name" value="TonB_C"/>
</dbReference>
<keyword evidence="5" id="KW-0997">Cell inner membrane</keyword>
<keyword evidence="10" id="KW-0732">Signal</keyword>
<comment type="similarity">
    <text evidence="2">Belongs to the TonB family.</text>
</comment>
<organism evidence="12 13">
    <name type="scientific">Janthinobacterium fluminis</name>
    <dbReference type="NCBI Taxonomy" id="2987524"/>
    <lineage>
        <taxon>Bacteria</taxon>
        <taxon>Pseudomonadati</taxon>
        <taxon>Pseudomonadota</taxon>
        <taxon>Betaproteobacteria</taxon>
        <taxon>Burkholderiales</taxon>
        <taxon>Oxalobacteraceae</taxon>
        <taxon>Janthinobacterium</taxon>
    </lineage>
</organism>
<evidence type="ECO:0000256" key="2">
    <source>
        <dbReference type="ARBA" id="ARBA00006555"/>
    </source>
</evidence>
<feature type="domain" description="TonB C-terminal" evidence="11">
    <location>
        <begin position="25"/>
        <end position="115"/>
    </location>
</feature>
<dbReference type="EMBL" id="JAQQXR010000002">
    <property type="protein sequence ID" value="MDC8757285.1"/>
    <property type="molecule type" value="Genomic_DNA"/>
</dbReference>
<dbReference type="Pfam" id="PF03544">
    <property type="entry name" value="TonB_C"/>
    <property type="match status" value="1"/>
</dbReference>
<dbReference type="Gene3D" id="3.30.1150.10">
    <property type="match status" value="1"/>
</dbReference>
<reference evidence="12 13" key="1">
    <citation type="submission" date="2022-10" db="EMBL/GenBank/DDBJ databases">
        <title>Janthinobacterium sp. hw3 Genome sequencing.</title>
        <authorList>
            <person name="Park S."/>
        </authorList>
    </citation>
    <scope>NUCLEOTIDE SEQUENCE [LARGE SCALE GENOMIC DNA]</scope>
    <source>
        <strain evidence="13">hw3</strain>
    </source>
</reference>
<comment type="caution">
    <text evidence="12">The sequence shown here is derived from an EMBL/GenBank/DDBJ whole genome shotgun (WGS) entry which is preliminary data.</text>
</comment>
<sequence length="115" mass="12246">MSTNKPLLSAVAALLVSFSCAATAAEVPASFDAKNCKAEYPKASLMNEEQGTVSMMFLVSADGSVLDSKLEKSSGFKNLDRAAIKAISACKFKPGSKDGKADQTWTKVDYAWKLD</sequence>
<evidence type="ECO:0000313" key="12">
    <source>
        <dbReference type="EMBL" id="MDC8757285.1"/>
    </source>
</evidence>
<dbReference type="RefSeq" id="WP_273669966.1">
    <property type="nucleotide sequence ID" value="NZ_JAQQXR010000002.1"/>
</dbReference>
<keyword evidence="6" id="KW-0812">Transmembrane</keyword>
<dbReference type="PANTHER" id="PTHR33446">
    <property type="entry name" value="PROTEIN TONB-RELATED"/>
    <property type="match status" value="1"/>
</dbReference>
<evidence type="ECO:0000256" key="10">
    <source>
        <dbReference type="SAM" id="SignalP"/>
    </source>
</evidence>
<dbReference type="InterPro" id="IPR006260">
    <property type="entry name" value="TonB/TolA_C"/>
</dbReference>
<dbReference type="PANTHER" id="PTHR33446:SF2">
    <property type="entry name" value="PROTEIN TONB"/>
    <property type="match status" value="1"/>
</dbReference>
<evidence type="ECO:0000256" key="5">
    <source>
        <dbReference type="ARBA" id="ARBA00022519"/>
    </source>
</evidence>
<evidence type="ECO:0000256" key="7">
    <source>
        <dbReference type="ARBA" id="ARBA00022927"/>
    </source>
</evidence>
<proteinExistence type="inferred from homology"/>
<evidence type="ECO:0000256" key="4">
    <source>
        <dbReference type="ARBA" id="ARBA00022475"/>
    </source>
</evidence>
<dbReference type="SUPFAM" id="SSF74653">
    <property type="entry name" value="TolA/TonB C-terminal domain"/>
    <property type="match status" value="1"/>
</dbReference>
<dbReference type="InterPro" id="IPR051045">
    <property type="entry name" value="TonB-dependent_transducer"/>
</dbReference>
<dbReference type="PROSITE" id="PS51257">
    <property type="entry name" value="PROKAR_LIPOPROTEIN"/>
    <property type="match status" value="1"/>
</dbReference>
<keyword evidence="9" id="KW-0472">Membrane</keyword>
<keyword evidence="3" id="KW-0813">Transport</keyword>
<dbReference type="NCBIfam" id="TIGR01352">
    <property type="entry name" value="tonB_Cterm"/>
    <property type="match status" value="1"/>
</dbReference>
<comment type="subcellular location">
    <subcellularLocation>
        <location evidence="1">Cell inner membrane</location>
        <topology evidence="1">Single-pass membrane protein</topology>
        <orientation evidence="1">Periplasmic side</orientation>
    </subcellularLocation>
</comment>
<evidence type="ECO:0000313" key="13">
    <source>
        <dbReference type="Proteomes" id="UP001221208"/>
    </source>
</evidence>
<dbReference type="PROSITE" id="PS52015">
    <property type="entry name" value="TONB_CTD"/>
    <property type="match status" value="1"/>
</dbReference>
<keyword evidence="8" id="KW-1133">Transmembrane helix</keyword>
<accession>A0ABT5JYL6</accession>
<name>A0ABT5JYL6_9BURK</name>
<keyword evidence="7" id="KW-0653">Protein transport</keyword>
<evidence type="ECO:0000256" key="6">
    <source>
        <dbReference type="ARBA" id="ARBA00022692"/>
    </source>
</evidence>
<evidence type="ECO:0000256" key="3">
    <source>
        <dbReference type="ARBA" id="ARBA00022448"/>
    </source>
</evidence>
<evidence type="ECO:0000256" key="9">
    <source>
        <dbReference type="ARBA" id="ARBA00023136"/>
    </source>
</evidence>
<dbReference type="Proteomes" id="UP001221208">
    <property type="component" value="Unassembled WGS sequence"/>
</dbReference>
<feature type="chain" id="PRO_5045525797" evidence="10">
    <location>
        <begin position="25"/>
        <end position="115"/>
    </location>
</feature>
<protein>
    <submittedName>
        <fullName evidence="12">Energy transducer TonB</fullName>
    </submittedName>
</protein>
<evidence type="ECO:0000259" key="11">
    <source>
        <dbReference type="PROSITE" id="PS52015"/>
    </source>
</evidence>